<feature type="domain" description="ChsH2 rubredoxin-like zinc ribbon" evidence="2">
    <location>
        <begin position="15"/>
        <end position="46"/>
    </location>
</feature>
<dbReference type="InterPro" id="IPR002878">
    <property type="entry name" value="ChsH2_C"/>
</dbReference>
<dbReference type="SUPFAM" id="SSF50249">
    <property type="entry name" value="Nucleic acid-binding proteins"/>
    <property type="match status" value="1"/>
</dbReference>
<accession>A0A7W7ISL6</accession>
<dbReference type="InterPro" id="IPR012340">
    <property type="entry name" value="NA-bd_OB-fold"/>
</dbReference>
<gene>
    <name evidence="3" type="ORF">HNP32_003569</name>
</gene>
<organism evidence="3 4">
    <name type="scientific">Brevundimonas bullata</name>
    <dbReference type="NCBI Taxonomy" id="13160"/>
    <lineage>
        <taxon>Bacteria</taxon>
        <taxon>Pseudomonadati</taxon>
        <taxon>Pseudomonadota</taxon>
        <taxon>Alphaproteobacteria</taxon>
        <taxon>Caulobacterales</taxon>
        <taxon>Caulobacteraceae</taxon>
        <taxon>Brevundimonas</taxon>
    </lineage>
</organism>
<dbReference type="Pfam" id="PF01796">
    <property type="entry name" value="OB_ChsH2_C"/>
    <property type="match status" value="1"/>
</dbReference>
<comment type="caution">
    <text evidence="3">The sequence shown here is derived from an EMBL/GenBank/DDBJ whole genome shotgun (WGS) entry which is preliminary data.</text>
</comment>
<evidence type="ECO:0000313" key="3">
    <source>
        <dbReference type="EMBL" id="MBB4799808.1"/>
    </source>
</evidence>
<dbReference type="InterPro" id="IPR052513">
    <property type="entry name" value="Thioester_dehydratase-like"/>
</dbReference>
<dbReference type="PANTHER" id="PTHR34075">
    <property type="entry name" value="BLR3430 PROTEIN"/>
    <property type="match status" value="1"/>
</dbReference>
<reference evidence="3 4" key="1">
    <citation type="submission" date="2020-08" db="EMBL/GenBank/DDBJ databases">
        <title>Functional genomics of gut bacteria from endangered species of beetles.</title>
        <authorList>
            <person name="Carlos-Shanley C."/>
        </authorList>
    </citation>
    <scope>NUCLEOTIDE SEQUENCE [LARGE SCALE GENOMIC DNA]</scope>
    <source>
        <strain evidence="3 4">S00123</strain>
    </source>
</reference>
<evidence type="ECO:0000259" key="1">
    <source>
        <dbReference type="Pfam" id="PF01796"/>
    </source>
</evidence>
<feature type="domain" description="ChsH2 C-terminal OB-fold" evidence="1">
    <location>
        <begin position="53"/>
        <end position="117"/>
    </location>
</feature>
<sequence>MRKLPLLNAETRPFWTGGEVGELRMHRCDDCRRYFHPPAPVCRDCTSLKVGPVPVSGRGRVLTFTINRQAWTPELADPYVVAIVELEEQEGLRFLSNIVNCPAEAVAMGMPVSVVFERVEDVWIPLFERATS</sequence>
<dbReference type="InterPro" id="IPR022002">
    <property type="entry name" value="ChsH2_Znr"/>
</dbReference>
<protein>
    <submittedName>
        <fullName evidence="3">Putative OB-fold protein</fullName>
    </submittedName>
</protein>
<evidence type="ECO:0000313" key="4">
    <source>
        <dbReference type="Proteomes" id="UP000539957"/>
    </source>
</evidence>
<dbReference type="PANTHER" id="PTHR34075:SF5">
    <property type="entry name" value="BLR3430 PROTEIN"/>
    <property type="match status" value="1"/>
</dbReference>
<dbReference type="RefSeq" id="WP_184273745.1">
    <property type="nucleotide sequence ID" value="NZ_JACHKY010000008.1"/>
</dbReference>
<dbReference type="Gene3D" id="6.10.30.10">
    <property type="match status" value="1"/>
</dbReference>
<evidence type="ECO:0000259" key="2">
    <source>
        <dbReference type="Pfam" id="PF12172"/>
    </source>
</evidence>
<proteinExistence type="predicted"/>
<dbReference type="EMBL" id="JACHKY010000008">
    <property type="protein sequence ID" value="MBB4799808.1"/>
    <property type="molecule type" value="Genomic_DNA"/>
</dbReference>
<keyword evidence="4" id="KW-1185">Reference proteome</keyword>
<dbReference type="AlphaFoldDB" id="A0A7W7ISL6"/>
<name>A0A7W7ISL6_9CAUL</name>
<dbReference type="Pfam" id="PF12172">
    <property type="entry name" value="zf-ChsH2"/>
    <property type="match status" value="1"/>
</dbReference>
<dbReference type="Proteomes" id="UP000539957">
    <property type="component" value="Unassembled WGS sequence"/>
</dbReference>